<comment type="similarity">
    <text evidence="8">Belongs to the CN hydrolase family. Apolipoprotein N-acyltransferase subfamily.</text>
</comment>
<dbReference type="PANTHER" id="PTHR38686:SF1">
    <property type="entry name" value="APOLIPOPROTEIN N-ACYLTRANSFERASE"/>
    <property type="match status" value="1"/>
</dbReference>
<dbReference type="CDD" id="cd07571">
    <property type="entry name" value="ALP_N-acyl_transferase"/>
    <property type="match status" value="1"/>
</dbReference>
<evidence type="ECO:0000256" key="6">
    <source>
        <dbReference type="ARBA" id="ARBA00023136"/>
    </source>
</evidence>
<dbReference type="SUPFAM" id="SSF56317">
    <property type="entry name" value="Carbon-nitrogen hydrolase"/>
    <property type="match status" value="1"/>
</dbReference>
<evidence type="ECO:0000313" key="11">
    <source>
        <dbReference type="Proteomes" id="UP000671862"/>
    </source>
</evidence>
<evidence type="ECO:0000256" key="5">
    <source>
        <dbReference type="ARBA" id="ARBA00022989"/>
    </source>
</evidence>
<feature type="domain" description="CN hydrolase" evidence="9">
    <location>
        <begin position="221"/>
        <end position="454"/>
    </location>
</feature>
<dbReference type="Proteomes" id="UP000671862">
    <property type="component" value="Chromosome"/>
</dbReference>
<name>A0ABX7SAJ3_9BACT</name>
<organism evidence="10 11">
    <name type="scientific">Thermosipho ferrireducens</name>
    <dbReference type="NCBI Taxonomy" id="2571116"/>
    <lineage>
        <taxon>Bacteria</taxon>
        <taxon>Thermotogati</taxon>
        <taxon>Thermotogota</taxon>
        <taxon>Thermotogae</taxon>
        <taxon>Thermotogales</taxon>
        <taxon>Fervidobacteriaceae</taxon>
        <taxon>Thermosipho</taxon>
    </lineage>
</organism>
<dbReference type="Pfam" id="PF00795">
    <property type="entry name" value="CN_hydrolase"/>
    <property type="match status" value="1"/>
</dbReference>
<dbReference type="RefSeq" id="WP_207567494.1">
    <property type="nucleotide sequence ID" value="NZ_CP071446.1"/>
</dbReference>
<keyword evidence="4 8" id="KW-0812">Transmembrane</keyword>
<evidence type="ECO:0000256" key="3">
    <source>
        <dbReference type="ARBA" id="ARBA00022679"/>
    </source>
</evidence>
<dbReference type="InterPro" id="IPR045378">
    <property type="entry name" value="LNT_N"/>
</dbReference>
<keyword evidence="11" id="KW-1185">Reference proteome</keyword>
<evidence type="ECO:0000259" key="9">
    <source>
        <dbReference type="PROSITE" id="PS50263"/>
    </source>
</evidence>
<dbReference type="HAMAP" id="MF_01148">
    <property type="entry name" value="Lnt"/>
    <property type="match status" value="1"/>
</dbReference>
<feature type="transmembrane region" description="Helical" evidence="8">
    <location>
        <begin position="114"/>
        <end position="132"/>
    </location>
</feature>
<proteinExistence type="inferred from homology"/>
<feature type="transmembrane region" description="Helical" evidence="8">
    <location>
        <begin position="187"/>
        <end position="205"/>
    </location>
</feature>
<feature type="transmembrane region" description="Helical" evidence="8">
    <location>
        <begin position="152"/>
        <end position="175"/>
    </location>
</feature>
<dbReference type="PROSITE" id="PS50263">
    <property type="entry name" value="CN_HYDROLASE"/>
    <property type="match status" value="1"/>
</dbReference>
<sequence length="489" mass="56027">MLLVILSSLLTSLSMPGFLWGGIIWFSLIPLFKAMENKKVWVTTLYAFLYFFVQTFITLYWVIPVLTKNLPEFFGRFSSQTGFFIFLLLCILEASPFLFFGFMYGFFYKRFRKGTLSALFTASIYVISEYIRSLGDIGFTGGRLSDALFKDIGLLQLLPFFGTLGLTFVIVLVNYFLYSSLKSGKKFVVSFFITIGAIYMINNVISNLLPTEMGNIPIVVVQTNVDQNVKYNISSEETLKDIQTLISTTPEYLHIFPEAVFPQEDIRHSKIGLAIEKLSLNKPLILGFPSFNGASYNSAYLFEKGKIKNRYDKIKLFPFVETLPYPKIFKKFKFLKGVSYFSPGKSFKPFAPDGYPEIGVQICFESYFSEISRKLVKNGAKAIVTITNDGWYDFNTALWQHFAKSVFRAVETRRYVVQVSNKGISGVIDKYGRITSILPIREEKWKILYISSSKNETIYTKFGDWFILVAGFFALVIPVSFRKRKPTFK</sequence>
<evidence type="ECO:0000256" key="2">
    <source>
        <dbReference type="ARBA" id="ARBA00022475"/>
    </source>
</evidence>
<keyword evidence="6 8" id="KW-0472">Membrane</keyword>
<comment type="subcellular location">
    <subcellularLocation>
        <location evidence="1 8">Cell membrane</location>
        <topology evidence="1 8">Multi-pass membrane protein</topology>
    </subcellularLocation>
</comment>
<evidence type="ECO:0000256" key="4">
    <source>
        <dbReference type="ARBA" id="ARBA00022692"/>
    </source>
</evidence>
<evidence type="ECO:0000256" key="8">
    <source>
        <dbReference type="HAMAP-Rule" id="MF_01148"/>
    </source>
</evidence>
<protein>
    <recommendedName>
        <fullName evidence="8">Apolipoprotein N-acyltransferase</fullName>
        <shortName evidence="8">ALP N-acyltransferase</shortName>
        <ecNumber evidence="8">2.3.1.269</ecNumber>
    </recommendedName>
</protein>
<dbReference type="Gene3D" id="3.60.110.10">
    <property type="entry name" value="Carbon-nitrogen hydrolase"/>
    <property type="match status" value="1"/>
</dbReference>
<evidence type="ECO:0000313" key="10">
    <source>
        <dbReference type="EMBL" id="QTA38777.1"/>
    </source>
</evidence>
<feature type="transmembrane region" description="Helical" evidence="8">
    <location>
        <begin position="40"/>
        <end position="63"/>
    </location>
</feature>
<feature type="transmembrane region" description="Helical" evidence="8">
    <location>
        <begin position="83"/>
        <end position="107"/>
    </location>
</feature>
<dbReference type="EC" id="2.3.1.269" evidence="8"/>
<evidence type="ECO:0000256" key="1">
    <source>
        <dbReference type="ARBA" id="ARBA00004651"/>
    </source>
</evidence>
<keyword evidence="7 8" id="KW-0012">Acyltransferase</keyword>
<dbReference type="PANTHER" id="PTHR38686">
    <property type="entry name" value="APOLIPOPROTEIN N-ACYLTRANSFERASE"/>
    <property type="match status" value="1"/>
</dbReference>
<evidence type="ECO:0000256" key="7">
    <source>
        <dbReference type="ARBA" id="ARBA00023315"/>
    </source>
</evidence>
<dbReference type="EMBL" id="CP071446">
    <property type="protein sequence ID" value="QTA38777.1"/>
    <property type="molecule type" value="Genomic_DNA"/>
</dbReference>
<dbReference type="InterPro" id="IPR036526">
    <property type="entry name" value="C-N_Hydrolase_sf"/>
</dbReference>
<dbReference type="InterPro" id="IPR003010">
    <property type="entry name" value="C-N_Hydrolase"/>
</dbReference>
<dbReference type="InterPro" id="IPR004563">
    <property type="entry name" value="Apolipo_AcylTrfase"/>
</dbReference>
<dbReference type="Pfam" id="PF20154">
    <property type="entry name" value="LNT_N"/>
    <property type="match status" value="1"/>
</dbReference>
<reference evidence="10 11" key="1">
    <citation type="submission" date="2021-03" db="EMBL/GenBank/DDBJ databases">
        <title>Thermosipho ferrireducens sp.nov., an anaerobic thermophilic iron-reducing bacterium isolated from a deep-sea hydrothermal sulfide deposits.</title>
        <authorList>
            <person name="Zeng X."/>
            <person name="Chen Y."/>
            <person name="Shao Z."/>
        </authorList>
    </citation>
    <scope>NUCLEOTIDE SEQUENCE [LARGE SCALE GENOMIC DNA]</scope>
    <source>
        <strain evidence="10 11">JL129W03</strain>
    </source>
</reference>
<feature type="transmembrane region" description="Helical" evidence="8">
    <location>
        <begin position="6"/>
        <end position="28"/>
    </location>
</feature>
<keyword evidence="2 8" id="KW-1003">Cell membrane</keyword>
<comment type="pathway">
    <text evidence="8">Protein modification; lipoprotein biosynthesis (N-acyl transfer).</text>
</comment>
<gene>
    <name evidence="8 10" type="primary">lnt</name>
    <name evidence="10" type="ORF">JYK00_04525</name>
</gene>
<dbReference type="NCBIfam" id="TIGR00546">
    <property type="entry name" value="lnt"/>
    <property type="match status" value="1"/>
</dbReference>
<accession>A0ABX7SAJ3</accession>
<keyword evidence="3 8" id="KW-0808">Transferase</keyword>
<feature type="transmembrane region" description="Helical" evidence="8">
    <location>
        <begin position="462"/>
        <end position="481"/>
    </location>
</feature>
<comment type="catalytic activity">
    <reaction evidence="8">
        <text>N-terminal S-1,2-diacyl-sn-glyceryl-L-cysteinyl-[lipoprotein] + a glycerophospholipid = N-acyl-S-1,2-diacyl-sn-glyceryl-L-cysteinyl-[lipoprotein] + a 2-acyl-sn-glycero-3-phospholipid + H(+)</text>
        <dbReference type="Rhea" id="RHEA:48228"/>
        <dbReference type="Rhea" id="RHEA-COMP:14681"/>
        <dbReference type="Rhea" id="RHEA-COMP:14684"/>
        <dbReference type="ChEBI" id="CHEBI:15378"/>
        <dbReference type="ChEBI" id="CHEBI:136912"/>
        <dbReference type="ChEBI" id="CHEBI:140656"/>
        <dbReference type="ChEBI" id="CHEBI:140657"/>
        <dbReference type="ChEBI" id="CHEBI:140660"/>
        <dbReference type="EC" id="2.3.1.269"/>
    </reaction>
</comment>
<keyword evidence="5 8" id="KW-1133">Transmembrane helix</keyword>
<comment type="function">
    <text evidence="8">Catalyzes the phospholipid dependent N-acylation of the N-terminal cysteine of apolipoprotein, the last step in lipoprotein maturation.</text>
</comment>